<dbReference type="EMBL" id="BMZO01000007">
    <property type="protein sequence ID" value="GHC74266.1"/>
    <property type="molecule type" value="Genomic_DNA"/>
</dbReference>
<dbReference type="Pfam" id="PF00583">
    <property type="entry name" value="Acetyltransf_1"/>
    <property type="match status" value="1"/>
</dbReference>
<dbReference type="RefSeq" id="WP_308430498.1">
    <property type="nucleotide sequence ID" value="NZ_BMZO01000007.1"/>
</dbReference>
<dbReference type="InterPro" id="IPR016181">
    <property type="entry name" value="Acyl_CoA_acyltransferase"/>
</dbReference>
<feature type="domain" description="N-acetyltransferase" evidence="1">
    <location>
        <begin position="5"/>
        <end position="169"/>
    </location>
</feature>
<dbReference type="GO" id="GO:0016747">
    <property type="term" value="F:acyltransferase activity, transferring groups other than amino-acyl groups"/>
    <property type="evidence" value="ECO:0007669"/>
    <property type="project" value="InterPro"/>
</dbReference>
<dbReference type="Proteomes" id="UP000641137">
    <property type="component" value="Unassembled WGS sequence"/>
</dbReference>
<dbReference type="CDD" id="cd04301">
    <property type="entry name" value="NAT_SF"/>
    <property type="match status" value="1"/>
</dbReference>
<protein>
    <submittedName>
        <fullName evidence="2">Phosphinothricin acetyltransferase</fullName>
    </submittedName>
</protein>
<dbReference type="PANTHER" id="PTHR43072:SF8">
    <property type="entry name" value="ACYLTRANSFERASE FABY-RELATED"/>
    <property type="match status" value="1"/>
</dbReference>
<comment type="caution">
    <text evidence="2">The sequence shown here is derived from an EMBL/GenBank/DDBJ whole genome shotgun (WGS) entry which is preliminary data.</text>
</comment>
<reference evidence="2" key="2">
    <citation type="submission" date="2020-09" db="EMBL/GenBank/DDBJ databases">
        <authorList>
            <person name="Sun Q."/>
            <person name="Kim S."/>
        </authorList>
    </citation>
    <scope>NUCLEOTIDE SEQUENCE</scope>
    <source>
        <strain evidence="2">KCTC 42097</strain>
    </source>
</reference>
<dbReference type="PROSITE" id="PS51186">
    <property type="entry name" value="GNAT"/>
    <property type="match status" value="1"/>
</dbReference>
<evidence type="ECO:0000313" key="2">
    <source>
        <dbReference type="EMBL" id="GHC74266.1"/>
    </source>
</evidence>
<keyword evidence="3" id="KW-1185">Reference proteome</keyword>
<dbReference type="PANTHER" id="PTHR43072">
    <property type="entry name" value="N-ACETYLTRANSFERASE"/>
    <property type="match status" value="1"/>
</dbReference>
<proteinExistence type="predicted"/>
<dbReference type="InterPro" id="IPR000182">
    <property type="entry name" value="GNAT_dom"/>
</dbReference>
<dbReference type="Gene3D" id="3.40.630.30">
    <property type="match status" value="1"/>
</dbReference>
<sequence>MMTTIKIADAEEMHLPGITDIYAHAVENGTATYELEPPTLADMTQRFLMLRANGYPYLVATLDEIVIGYAYGGPFRAREAYRFMVEDSIYLSPAAQGKGLGKMLLKTLIDTCTAAGYRQLLAVIGDATPQSASVRLHTRMGFRNIGIVQGSGYKHGRWLDTGFMQLELNEGNRAAPNEDSVPERYYRENLAKRVVPS</sequence>
<name>A0A8J3DJS4_9HYPH</name>
<dbReference type="AlphaFoldDB" id="A0A8J3DJS4"/>
<organism evidence="2 3">
    <name type="scientific">Limoniibacter endophyticus</name>
    <dbReference type="NCBI Taxonomy" id="1565040"/>
    <lineage>
        <taxon>Bacteria</taxon>
        <taxon>Pseudomonadati</taxon>
        <taxon>Pseudomonadota</taxon>
        <taxon>Alphaproteobacteria</taxon>
        <taxon>Hyphomicrobiales</taxon>
        <taxon>Bartonellaceae</taxon>
        <taxon>Limoniibacter</taxon>
    </lineage>
</organism>
<dbReference type="SUPFAM" id="SSF55729">
    <property type="entry name" value="Acyl-CoA N-acyltransferases (Nat)"/>
    <property type="match status" value="1"/>
</dbReference>
<evidence type="ECO:0000259" key="1">
    <source>
        <dbReference type="PROSITE" id="PS51186"/>
    </source>
</evidence>
<reference evidence="2" key="1">
    <citation type="journal article" date="2014" name="Int. J. Syst. Evol. Microbiol.">
        <title>Complete genome sequence of Corynebacterium casei LMG S-19264T (=DSM 44701T), isolated from a smear-ripened cheese.</title>
        <authorList>
            <consortium name="US DOE Joint Genome Institute (JGI-PGF)"/>
            <person name="Walter F."/>
            <person name="Albersmeier A."/>
            <person name="Kalinowski J."/>
            <person name="Ruckert C."/>
        </authorList>
    </citation>
    <scope>NUCLEOTIDE SEQUENCE</scope>
    <source>
        <strain evidence="2">KCTC 42097</strain>
    </source>
</reference>
<accession>A0A8J3DJS4</accession>
<evidence type="ECO:0000313" key="3">
    <source>
        <dbReference type="Proteomes" id="UP000641137"/>
    </source>
</evidence>
<gene>
    <name evidence="2" type="ORF">GCM10010136_23300</name>
</gene>